<protein>
    <submittedName>
        <fullName evidence="1">Uncharacterized protein</fullName>
    </submittedName>
</protein>
<dbReference type="OrthoDB" id="9127354at2"/>
<organism evidence="1 2">
    <name type="scientific">Rhizobium multihospitium</name>
    <dbReference type="NCBI Taxonomy" id="410764"/>
    <lineage>
        <taxon>Bacteria</taxon>
        <taxon>Pseudomonadati</taxon>
        <taxon>Pseudomonadota</taxon>
        <taxon>Alphaproteobacteria</taxon>
        <taxon>Hyphomicrobiales</taxon>
        <taxon>Rhizobiaceae</taxon>
        <taxon>Rhizobium/Agrobacterium group</taxon>
        <taxon>Rhizobium</taxon>
    </lineage>
</organism>
<sequence length="270" mass="30513">MSIINRRKSGHPAKTLQNRAKGATREFYLVHVTGVGFAREIIREGQIEARFCKVFNHDLVYFFAMRPAYKLKGADQKQDILDYFPFVFLVDTSNLGAPYHVYPFDTGGALDGAFDDGASPAVFLEDYALEETLQAVNDHIEWAFGSSGSYYDGKVRRDFGNTIPDWDTGPKTFAKISRLASEGSNKPDRRASAVELAYSRHIPLEEVKFAILPQQFLESPNGNNQDMIDRLNAAGISWETYQWRPNRAPADFHTEINRRVREHLAGCGQI</sequence>
<dbReference type="EMBL" id="FMAG01000003">
    <property type="protein sequence ID" value="SCB30679.1"/>
    <property type="molecule type" value="Genomic_DNA"/>
</dbReference>
<reference evidence="2" key="1">
    <citation type="submission" date="2016-08" db="EMBL/GenBank/DDBJ databases">
        <authorList>
            <person name="Varghese N."/>
            <person name="Submissions Spin"/>
        </authorList>
    </citation>
    <scope>NUCLEOTIDE SEQUENCE [LARGE SCALE GENOMIC DNA]</scope>
    <source>
        <strain evidence="2">HAMBI 2975</strain>
    </source>
</reference>
<evidence type="ECO:0000313" key="2">
    <source>
        <dbReference type="Proteomes" id="UP000199101"/>
    </source>
</evidence>
<evidence type="ECO:0000313" key="1">
    <source>
        <dbReference type="EMBL" id="SCB30679.1"/>
    </source>
</evidence>
<accession>A0A1C3VSJ2</accession>
<dbReference type="Proteomes" id="UP000199101">
    <property type="component" value="Unassembled WGS sequence"/>
</dbReference>
<keyword evidence="2" id="KW-1185">Reference proteome</keyword>
<name>A0A1C3VSJ2_9HYPH</name>
<proteinExistence type="predicted"/>
<dbReference type="RefSeq" id="WP_092712733.1">
    <property type="nucleotide sequence ID" value="NZ_FMAG01000003.1"/>
</dbReference>
<dbReference type="AlphaFoldDB" id="A0A1C3VSJ2"/>
<gene>
    <name evidence="1" type="ORF">GA0061103_4305</name>
</gene>